<name>A0A8S3ULH7_MYTED</name>
<accession>A0A8S3ULH7</accession>
<protein>
    <submittedName>
        <fullName evidence="1">Uncharacterized protein</fullName>
    </submittedName>
</protein>
<dbReference type="Proteomes" id="UP000683360">
    <property type="component" value="Unassembled WGS sequence"/>
</dbReference>
<reference evidence="1" key="1">
    <citation type="submission" date="2021-03" db="EMBL/GenBank/DDBJ databases">
        <authorList>
            <person name="Bekaert M."/>
        </authorList>
    </citation>
    <scope>NUCLEOTIDE SEQUENCE</scope>
</reference>
<dbReference type="EMBL" id="CAJPWZ010002737">
    <property type="protein sequence ID" value="CAG2244430.1"/>
    <property type="molecule type" value="Genomic_DNA"/>
</dbReference>
<evidence type="ECO:0000313" key="2">
    <source>
        <dbReference type="Proteomes" id="UP000683360"/>
    </source>
</evidence>
<comment type="caution">
    <text evidence="1">The sequence shown here is derived from an EMBL/GenBank/DDBJ whole genome shotgun (WGS) entry which is preliminary data.</text>
</comment>
<sequence length="281" mass="32981">MPLETLEQATSVLEQVHEFLNDAAATCASNEPRYNAKPKLNVWSPDIKLALDEMRKYYAQWVKQGKIKDPENNIYQQRLRTKKEFRRQVRIENAKVKDTEKQRIMETRTKDTKLFHQLVKSNRKNMGNAIMDLHVGDICMSGEQNVMEGFKQHFRNLATPEESTVLENRQYHQQVEYEIGLITEMVKDKNIIPPATLEELQKAIKSINKKENQLISMESLSNIYFMQEKNLKMLLLNLINIIFKEGKVPDMLKEGLLTPCLRTKARKTWQQITEESLYYLC</sequence>
<organism evidence="1 2">
    <name type="scientific">Mytilus edulis</name>
    <name type="common">Blue mussel</name>
    <dbReference type="NCBI Taxonomy" id="6550"/>
    <lineage>
        <taxon>Eukaryota</taxon>
        <taxon>Metazoa</taxon>
        <taxon>Spiralia</taxon>
        <taxon>Lophotrochozoa</taxon>
        <taxon>Mollusca</taxon>
        <taxon>Bivalvia</taxon>
        <taxon>Autobranchia</taxon>
        <taxon>Pteriomorphia</taxon>
        <taxon>Mytilida</taxon>
        <taxon>Mytiloidea</taxon>
        <taxon>Mytilidae</taxon>
        <taxon>Mytilinae</taxon>
        <taxon>Mytilus</taxon>
    </lineage>
</organism>
<dbReference type="AlphaFoldDB" id="A0A8S3ULH7"/>
<keyword evidence="2" id="KW-1185">Reference proteome</keyword>
<dbReference type="OrthoDB" id="10345988at2759"/>
<evidence type="ECO:0000313" key="1">
    <source>
        <dbReference type="EMBL" id="CAG2244430.1"/>
    </source>
</evidence>
<gene>
    <name evidence="1" type="ORF">MEDL_56488</name>
</gene>
<proteinExistence type="predicted"/>